<keyword evidence="3" id="KW-0997">Cell inner membrane</keyword>
<reference evidence="10 11" key="1">
    <citation type="submission" date="2011-08" db="EMBL/GenBank/DDBJ databases">
        <title>The Genome Sequence of Johnsonella ignava ATCC 51276.</title>
        <authorList>
            <consortium name="The Broad Institute Genome Sequencing Platform"/>
            <person name="Earl A."/>
            <person name="Ward D."/>
            <person name="Feldgarden M."/>
            <person name="Gevers D."/>
            <person name="Izard J."/>
            <person name="Blanton J.M."/>
            <person name="Baranova O.V."/>
            <person name="Dewhirst F.E."/>
            <person name="Young S.K."/>
            <person name="Zeng Q."/>
            <person name="Gargeya S."/>
            <person name="Fitzgerald M."/>
            <person name="Haas B."/>
            <person name="Abouelleil A."/>
            <person name="Alvarado L."/>
            <person name="Arachchi H.M."/>
            <person name="Berlin A."/>
            <person name="Brown A."/>
            <person name="Chapman S.B."/>
            <person name="Chen Z."/>
            <person name="Dunbar C."/>
            <person name="Freedman E."/>
            <person name="Gearin G."/>
            <person name="Gellesch M."/>
            <person name="Goldberg J."/>
            <person name="Griggs A."/>
            <person name="Gujja S."/>
            <person name="Heiman D."/>
            <person name="Howarth C."/>
            <person name="Larson L."/>
            <person name="Lui A."/>
            <person name="MacDonald P.J.P."/>
            <person name="Montmayeur A."/>
            <person name="Murphy C."/>
            <person name="Neiman D."/>
            <person name="Pearson M."/>
            <person name="Priest M."/>
            <person name="Roberts A."/>
            <person name="Saif S."/>
            <person name="Shea T."/>
            <person name="Shenoy N."/>
            <person name="Sisk P."/>
            <person name="Stolte C."/>
            <person name="Sykes S."/>
            <person name="Wortman J."/>
            <person name="Nusbaum C."/>
            <person name="Birren B."/>
        </authorList>
    </citation>
    <scope>NUCLEOTIDE SEQUENCE [LARGE SCALE GENOMIC DNA]</scope>
    <source>
        <strain evidence="10 11">ATCC 51276</strain>
    </source>
</reference>
<evidence type="ECO:0000256" key="8">
    <source>
        <dbReference type="SAM" id="Phobius"/>
    </source>
</evidence>
<evidence type="ECO:0000256" key="3">
    <source>
        <dbReference type="ARBA" id="ARBA00022519"/>
    </source>
</evidence>
<protein>
    <recommendedName>
        <fullName evidence="9">Threonine/Serine exporter ThrE domain-containing protein</fullName>
    </recommendedName>
</protein>
<evidence type="ECO:0000256" key="6">
    <source>
        <dbReference type="ARBA" id="ARBA00023136"/>
    </source>
</evidence>
<keyword evidence="2" id="KW-1003">Cell membrane</keyword>
<dbReference type="HOGENOM" id="CLU_117642_0_0_9"/>
<dbReference type="eggNOG" id="COG3610">
    <property type="taxonomic scope" value="Bacteria"/>
</dbReference>
<keyword evidence="11" id="KW-1185">Reference proteome</keyword>
<gene>
    <name evidence="10" type="ORF">HMPREF9333_01717</name>
</gene>
<evidence type="ECO:0000256" key="1">
    <source>
        <dbReference type="ARBA" id="ARBA00004651"/>
    </source>
</evidence>
<dbReference type="Proteomes" id="UP000003011">
    <property type="component" value="Unassembled WGS sequence"/>
</dbReference>
<evidence type="ECO:0000256" key="4">
    <source>
        <dbReference type="ARBA" id="ARBA00022692"/>
    </source>
</evidence>
<evidence type="ECO:0000256" key="2">
    <source>
        <dbReference type="ARBA" id="ARBA00022475"/>
    </source>
</evidence>
<keyword evidence="5 8" id="KW-1133">Transmembrane helix</keyword>
<keyword evidence="4 8" id="KW-0812">Transmembrane</keyword>
<dbReference type="STRING" id="679200.HMPREF9333_01717"/>
<feature type="transmembrane region" description="Helical" evidence="8">
    <location>
        <begin position="56"/>
        <end position="73"/>
    </location>
</feature>
<feature type="domain" description="Threonine/Serine exporter ThrE" evidence="9">
    <location>
        <begin position="6"/>
        <end position="131"/>
    </location>
</feature>
<dbReference type="Pfam" id="PF12821">
    <property type="entry name" value="ThrE_2"/>
    <property type="match status" value="1"/>
</dbReference>
<feature type="transmembrane region" description="Helical" evidence="8">
    <location>
        <begin position="110"/>
        <end position="138"/>
    </location>
</feature>
<dbReference type="PANTHER" id="PTHR34390:SF1">
    <property type="entry name" value="SUCCINATE TRANSPORTER SUBUNIT YJJB-RELATED"/>
    <property type="match status" value="1"/>
</dbReference>
<comment type="similarity">
    <text evidence="7">Belongs to the ThrE exporter (TC 2.A.79) family.</text>
</comment>
<feature type="transmembrane region" description="Helical" evidence="8">
    <location>
        <begin position="28"/>
        <end position="49"/>
    </location>
</feature>
<comment type="caution">
    <text evidence="10">The sequence shown here is derived from an EMBL/GenBank/DDBJ whole genome shotgun (WGS) entry which is preliminary data.</text>
</comment>
<dbReference type="EMBL" id="ACZL01000029">
    <property type="protein sequence ID" value="EHI55097.1"/>
    <property type="molecule type" value="Genomic_DNA"/>
</dbReference>
<evidence type="ECO:0000313" key="10">
    <source>
        <dbReference type="EMBL" id="EHI55097.1"/>
    </source>
</evidence>
<evidence type="ECO:0000256" key="5">
    <source>
        <dbReference type="ARBA" id="ARBA00022989"/>
    </source>
</evidence>
<evidence type="ECO:0000256" key="7">
    <source>
        <dbReference type="ARBA" id="ARBA00034125"/>
    </source>
</evidence>
<dbReference type="GO" id="GO:0005886">
    <property type="term" value="C:plasma membrane"/>
    <property type="evidence" value="ECO:0007669"/>
    <property type="project" value="UniProtKB-SubCell"/>
</dbReference>
<keyword evidence="6 8" id="KW-0472">Membrane</keyword>
<proteinExistence type="inferred from homology"/>
<feature type="transmembrane region" description="Helical" evidence="8">
    <location>
        <begin position="79"/>
        <end position="98"/>
    </location>
</feature>
<dbReference type="InterPro" id="IPR024528">
    <property type="entry name" value="ThrE_2"/>
</dbReference>
<dbReference type="OrthoDB" id="9810047at2"/>
<comment type="subcellular location">
    <subcellularLocation>
        <location evidence="1">Cell membrane</location>
        <topology evidence="1">Multi-pass membrane protein</topology>
    </subcellularLocation>
</comment>
<dbReference type="AlphaFoldDB" id="G5GJH7"/>
<sequence length="155" mass="17460">MREIIQLAAAFFGALGFALVFNLKGSSMLWSSLGGMLSWGVYLTAAIYFKGEGIRYFFAALFLGLYAEVFARLKKKPATVFLAVGFIPLIPGFSLYTTMHCALKNQRERFAFYGIQSLLIAGALASGIIVSLILFQLLKEFIKQFFEYFRKRFSK</sequence>
<accession>G5GJH7</accession>
<name>G5GJH7_9FIRM</name>
<dbReference type="InterPro" id="IPR050539">
    <property type="entry name" value="ThrE_Dicarb/AminoAcid_Exp"/>
</dbReference>
<evidence type="ECO:0000259" key="9">
    <source>
        <dbReference type="Pfam" id="PF12821"/>
    </source>
</evidence>
<dbReference type="GO" id="GO:0015744">
    <property type="term" value="P:succinate transport"/>
    <property type="evidence" value="ECO:0007669"/>
    <property type="project" value="TreeGrafter"/>
</dbReference>
<dbReference type="RefSeq" id="WP_005541495.1">
    <property type="nucleotide sequence ID" value="NZ_JH378835.1"/>
</dbReference>
<organism evidence="10 11">
    <name type="scientific">Johnsonella ignava ATCC 51276</name>
    <dbReference type="NCBI Taxonomy" id="679200"/>
    <lineage>
        <taxon>Bacteria</taxon>
        <taxon>Bacillati</taxon>
        <taxon>Bacillota</taxon>
        <taxon>Clostridia</taxon>
        <taxon>Lachnospirales</taxon>
        <taxon>Lachnospiraceae</taxon>
        <taxon>Johnsonella</taxon>
    </lineage>
</organism>
<evidence type="ECO:0000313" key="11">
    <source>
        <dbReference type="Proteomes" id="UP000003011"/>
    </source>
</evidence>
<dbReference type="PANTHER" id="PTHR34390">
    <property type="entry name" value="UPF0442 PROTEIN YJJB-RELATED"/>
    <property type="match status" value="1"/>
</dbReference>